<dbReference type="PROSITE" id="PS50931">
    <property type="entry name" value="HTH_LYSR"/>
    <property type="match status" value="1"/>
</dbReference>
<organism evidence="6 7">
    <name type="scientific">Oceanobacillus luteolus</name>
    <dbReference type="NCBI Taxonomy" id="1274358"/>
    <lineage>
        <taxon>Bacteria</taxon>
        <taxon>Bacillati</taxon>
        <taxon>Bacillota</taxon>
        <taxon>Bacilli</taxon>
        <taxon>Bacillales</taxon>
        <taxon>Bacillaceae</taxon>
        <taxon>Oceanobacillus</taxon>
    </lineage>
</organism>
<keyword evidence="2" id="KW-0805">Transcription regulation</keyword>
<keyword evidence="7" id="KW-1185">Reference proteome</keyword>
<reference evidence="7" key="1">
    <citation type="journal article" date="2019" name="Int. J. Syst. Evol. Microbiol.">
        <title>The Global Catalogue of Microorganisms (GCM) 10K type strain sequencing project: providing services to taxonomists for standard genome sequencing and annotation.</title>
        <authorList>
            <consortium name="The Broad Institute Genomics Platform"/>
            <consortium name="The Broad Institute Genome Sequencing Center for Infectious Disease"/>
            <person name="Wu L."/>
            <person name="Ma J."/>
        </authorList>
    </citation>
    <scope>NUCLEOTIDE SEQUENCE [LARGE SCALE GENOMIC DNA]</scope>
    <source>
        <strain evidence="7">CGMCC 1.12376</strain>
    </source>
</reference>
<dbReference type="PANTHER" id="PTHR30126">
    <property type="entry name" value="HTH-TYPE TRANSCRIPTIONAL REGULATOR"/>
    <property type="match status" value="1"/>
</dbReference>
<accession>A0ABW4HZ38</accession>
<evidence type="ECO:0000256" key="4">
    <source>
        <dbReference type="ARBA" id="ARBA00023163"/>
    </source>
</evidence>
<dbReference type="Proteomes" id="UP001597221">
    <property type="component" value="Unassembled WGS sequence"/>
</dbReference>
<dbReference type="SUPFAM" id="SSF53850">
    <property type="entry name" value="Periplasmic binding protein-like II"/>
    <property type="match status" value="1"/>
</dbReference>
<dbReference type="PANTHER" id="PTHR30126:SF96">
    <property type="entry name" value="TRANSCRIPTIONAL REGULATORY PROTEIN, LYSR FAMILY"/>
    <property type="match status" value="1"/>
</dbReference>
<dbReference type="Gene3D" id="1.10.10.10">
    <property type="entry name" value="Winged helix-like DNA-binding domain superfamily/Winged helix DNA-binding domain"/>
    <property type="match status" value="1"/>
</dbReference>
<dbReference type="InterPro" id="IPR000847">
    <property type="entry name" value="LysR_HTH_N"/>
</dbReference>
<dbReference type="InterPro" id="IPR005119">
    <property type="entry name" value="LysR_subst-bd"/>
</dbReference>
<evidence type="ECO:0000313" key="7">
    <source>
        <dbReference type="Proteomes" id="UP001597221"/>
    </source>
</evidence>
<keyword evidence="4" id="KW-0804">Transcription</keyword>
<evidence type="ECO:0000256" key="2">
    <source>
        <dbReference type="ARBA" id="ARBA00023015"/>
    </source>
</evidence>
<feature type="domain" description="HTH lysR-type" evidence="5">
    <location>
        <begin position="1"/>
        <end position="58"/>
    </location>
</feature>
<dbReference type="InterPro" id="IPR036390">
    <property type="entry name" value="WH_DNA-bd_sf"/>
</dbReference>
<comment type="caution">
    <text evidence="6">The sequence shown here is derived from an EMBL/GenBank/DDBJ whole genome shotgun (WGS) entry which is preliminary data.</text>
</comment>
<sequence length="293" mass="33942">MNECQLETFLTISEYKSYSKAAEVLNVTQPTVTSRIKSLEEILQCSLFSRLGHEISLTEEGVLFTEYAKNILIYMNHAKEIKQMVKKPVIKVGFSPGYSYSFIIEILKAVKNTENTNAQIVDRYNSTNLNEMLRSGVLDLIFTRDILTDSQNIISEYLFDNPLVVVLPINHHLSQKHPLHIEDLHHETIFSYKRNSSLWKSIDQKLIRARDITRVDVENNEMLLNAVANDLGIGIIPELGIDSKYHSKIITKRIDELDQIQNKVYVHYRRNSQMEKLAKKIIYAVIQHKYSEE</sequence>
<dbReference type="Pfam" id="PF03466">
    <property type="entry name" value="LysR_substrate"/>
    <property type="match status" value="1"/>
</dbReference>
<dbReference type="PRINTS" id="PR00039">
    <property type="entry name" value="HTHLYSR"/>
</dbReference>
<dbReference type="InterPro" id="IPR036388">
    <property type="entry name" value="WH-like_DNA-bd_sf"/>
</dbReference>
<dbReference type="RefSeq" id="WP_379599586.1">
    <property type="nucleotide sequence ID" value="NZ_JBHUDE010000167.1"/>
</dbReference>
<dbReference type="Gene3D" id="3.40.190.290">
    <property type="match status" value="1"/>
</dbReference>
<keyword evidence="3" id="KW-0238">DNA-binding</keyword>
<dbReference type="Pfam" id="PF00126">
    <property type="entry name" value="HTH_1"/>
    <property type="match status" value="1"/>
</dbReference>
<dbReference type="CDD" id="cd05466">
    <property type="entry name" value="PBP2_LTTR_substrate"/>
    <property type="match status" value="1"/>
</dbReference>
<name>A0ABW4HZ38_9BACI</name>
<proteinExistence type="inferred from homology"/>
<dbReference type="EMBL" id="JBHUDE010000167">
    <property type="protein sequence ID" value="MFD1610099.1"/>
    <property type="molecule type" value="Genomic_DNA"/>
</dbReference>
<evidence type="ECO:0000256" key="1">
    <source>
        <dbReference type="ARBA" id="ARBA00009437"/>
    </source>
</evidence>
<evidence type="ECO:0000256" key="3">
    <source>
        <dbReference type="ARBA" id="ARBA00023125"/>
    </source>
</evidence>
<gene>
    <name evidence="6" type="ORF">ACFSBH_21010</name>
</gene>
<evidence type="ECO:0000313" key="6">
    <source>
        <dbReference type="EMBL" id="MFD1610099.1"/>
    </source>
</evidence>
<protein>
    <submittedName>
        <fullName evidence="6">LysR family transcriptional regulator</fullName>
    </submittedName>
</protein>
<comment type="similarity">
    <text evidence="1">Belongs to the LysR transcriptional regulatory family.</text>
</comment>
<dbReference type="SUPFAM" id="SSF46785">
    <property type="entry name" value="Winged helix' DNA-binding domain"/>
    <property type="match status" value="1"/>
</dbReference>
<evidence type="ECO:0000259" key="5">
    <source>
        <dbReference type="PROSITE" id="PS50931"/>
    </source>
</evidence>